<evidence type="ECO:0000256" key="3">
    <source>
        <dbReference type="ARBA" id="ARBA00022448"/>
    </source>
</evidence>
<keyword evidence="7" id="KW-0924">Ammonia transport</keyword>
<evidence type="ECO:0000256" key="2">
    <source>
        <dbReference type="ARBA" id="ARBA00005887"/>
    </source>
</evidence>
<feature type="domain" description="Ammonium transporter AmtB-like" evidence="9">
    <location>
        <begin position="9"/>
        <end position="97"/>
    </location>
</feature>
<dbReference type="InterPro" id="IPR001905">
    <property type="entry name" value="Ammonium_transpt"/>
</dbReference>
<dbReference type="GO" id="GO:0005886">
    <property type="term" value="C:plasma membrane"/>
    <property type="evidence" value="ECO:0007669"/>
    <property type="project" value="TreeGrafter"/>
</dbReference>
<comment type="subcellular location">
    <subcellularLocation>
        <location evidence="1">Membrane</location>
        <topology evidence="1">Multi-pass membrane protein</topology>
    </subcellularLocation>
</comment>
<keyword evidence="4 8" id="KW-0812">Transmembrane</keyword>
<dbReference type="InterPro" id="IPR024041">
    <property type="entry name" value="NH4_transpt_AmtB-like_dom"/>
</dbReference>
<evidence type="ECO:0000313" key="11">
    <source>
        <dbReference type="Proteomes" id="UP000028027"/>
    </source>
</evidence>
<dbReference type="InterPro" id="IPR029020">
    <property type="entry name" value="Ammonium/urea_transptr"/>
</dbReference>
<keyword evidence="3" id="KW-0813">Transport</keyword>
<dbReference type="PATRIC" id="fig|1502292.3.peg.1818"/>
<keyword evidence="6 8" id="KW-0472">Membrane</keyword>
<keyword evidence="11" id="KW-1185">Reference proteome</keyword>
<keyword evidence="5 8" id="KW-1133">Transmembrane helix</keyword>
<feature type="transmembrane region" description="Helical" evidence="8">
    <location>
        <begin position="27"/>
        <end position="49"/>
    </location>
</feature>
<evidence type="ECO:0000259" key="9">
    <source>
        <dbReference type="Pfam" id="PF00909"/>
    </source>
</evidence>
<dbReference type="AlphaFoldDB" id="A0A081S361"/>
<comment type="caution">
    <text evidence="10">The sequence shown here is derived from an EMBL/GenBank/DDBJ whole genome shotgun (WGS) entry which is preliminary data.</text>
</comment>
<feature type="transmembrane region" description="Helical" evidence="8">
    <location>
        <begin position="110"/>
        <end position="130"/>
    </location>
</feature>
<comment type="similarity">
    <text evidence="2">Belongs to the ammonia transporter channel (TC 1.A.11.2) family.</text>
</comment>
<evidence type="ECO:0000256" key="8">
    <source>
        <dbReference type="SAM" id="Phobius"/>
    </source>
</evidence>
<dbReference type="Pfam" id="PF00909">
    <property type="entry name" value="Ammonium_transp"/>
    <property type="match status" value="1"/>
</dbReference>
<evidence type="ECO:0000256" key="4">
    <source>
        <dbReference type="ARBA" id="ARBA00022692"/>
    </source>
</evidence>
<feature type="transmembrane region" description="Helical" evidence="8">
    <location>
        <begin position="56"/>
        <end position="73"/>
    </location>
</feature>
<accession>A0A081S361</accession>
<gene>
    <name evidence="10" type="primary">amtB</name>
    <name evidence="10" type="ORF">AAA799E16_01993</name>
</gene>
<name>A0A081S361_9ARCH</name>
<dbReference type="PANTHER" id="PTHR43029">
    <property type="entry name" value="AMMONIUM TRANSPORTER MEP2"/>
    <property type="match status" value="1"/>
</dbReference>
<organism evidence="10 11">
    <name type="scientific">Marine Group I thaumarchaeote SCGC AAA799-E16</name>
    <dbReference type="NCBI Taxonomy" id="1502292"/>
    <lineage>
        <taxon>Archaea</taxon>
        <taxon>Nitrososphaerota</taxon>
        <taxon>Marine Group I</taxon>
    </lineage>
</organism>
<dbReference type="PANTHER" id="PTHR43029:SF10">
    <property type="entry name" value="AMMONIUM TRANSPORTER MEP2"/>
    <property type="match status" value="1"/>
</dbReference>
<evidence type="ECO:0000256" key="5">
    <source>
        <dbReference type="ARBA" id="ARBA00022989"/>
    </source>
</evidence>
<protein>
    <submittedName>
        <fullName evidence="10">Ammonia channel protein</fullName>
    </submittedName>
</protein>
<feature type="transmembrane region" description="Helical" evidence="8">
    <location>
        <begin position="79"/>
        <end position="98"/>
    </location>
</feature>
<sequence>LSMSWIIYLGIGWLGFNTGSEVMVDGITISAVIVTMLSVAFSIISWSLFSWAAKSINFKGIMISVIVGVVLITPFKGVLGPMAAVLVGLVAGFAAHMIQKKITNPTANKPLVIGAVTIAASYAILFALIVSVQTTSHIWDTGNGIGTWTGTSQGIQGHCDAKYMISGMGECILDPAFIESDAVGQRQITDGARKRRLFEKLCSIS</sequence>
<reference evidence="10 11" key="1">
    <citation type="submission" date="2014-06" db="EMBL/GenBank/DDBJ databases">
        <authorList>
            <person name="Ngugi D.K."/>
            <person name="Blom J."/>
            <person name="Alam I."/>
            <person name="Rashid M."/>
            <person name="Ba Alawi W."/>
            <person name="Zhang G."/>
            <person name="Hikmawan T."/>
            <person name="Guan Y."/>
            <person name="Antunes A."/>
            <person name="Siam R."/>
            <person name="Eldorry H."/>
            <person name="Bajic V."/>
            <person name="Stingl U."/>
        </authorList>
    </citation>
    <scope>NUCLEOTIDE SEQUENCE [LARGE SCALE GENOMIC DNA]</scope>
    <source>
        <strain evidence="10">SCGC AAA799-E16</strain>
    </source>
</reference>
<evidence type="ECO:0000256" key="1">
    <source>
        <dbReference type="ARBA" id="ARBA00004141"/>
    </source>
</evidence>
<dbReference type="SUPFAM" id="SSF111352">
    <property type="entry name" value="Ammonium transporter"/>
    <property type="match status" value="1"/>
</dbReference>
<evidence type="ECO:0000256" key="6">
    <source>
        <dbReference type="ARBA" id="ARBA00023136"/>
    </source>
</evidence>
<feature type="non-terminal residue" evidence="10">
    <location>
        <position position="1"/>
    </location>
</feature>
<dbReference type="GO" id="GO:0008519">
    <property type="term" value="F:ammonium channel activity"/>
    <property type="evidence" value="ECO:0007669"/>
    <property type="project" value="InterPro"/>
</dbReference>
<dbReference type="Gene3D" id="1.10.3430.10">
    <property type="entry name" value="Ammonium transporter AmtB like domains"/>
    <property type="match status" value="1"/>
</dbReference>
<dbReference type="Proteomes" id="UP000028027">
    <property type="component" value="Unassembled WGS sequence"/>
</dbReference>
<evidence type="ECO:0000313" key="10">
    <source>
        <dbReference type="EMBL" id="KER05364.1"/>
    </source>
</evidence>
<evidence type="ECO:0000256" key="7">
    <source>
        <dbReference type="ARBA" id="ARBA00023177"/>
    </source>
</evidence>
<dbReference type="EMBL" id="JNVL01000098">
    <property type="protein sequence ID" value="KER05364.1"/>
    <property type="molecule type" value="Genomic_DNA"/>
</dbReference>
<proteinExistence type="inferred from homology"/>